<dbReference type="PANTHER" id="PTHR23325:SF1">
    <property type="entry name" value="SERUM RESPONSE FACTOR-BINDING PROTEIN 1"/>
    <property type="match status" value="1"/>
</dbReference>
<gene>
    <name evidence="2" type="ORF">TCAL_14894</name>
</gene>
<feature type="region of interest" description="Disordered" evidence="1">
    <location>
        <begin position="266"/>
        <end position="298"/>
    </location>
</feature>
<protein>
    <submittedName>
        <fullName evidence="2">Uncharacterized protein</fullName>
    </submittedName>
</protein>
<dbReference type="GO" id="GO:0030686">
    <property type="term" value="C:90S preribosome"/>
    <property type="evidence" value="ECO:0007669"/>
    <property type="project" value="TreeGrafter"/>
</dbReference>
<feature type="compositionally biased region" description="Basic residues" evidence="1">
    <location>
        <begin position="226"/>
        <end position="237"/>
    </location>
</feature>
<dbReference type="EMBL" id="VCGU01000008">
    <property type="protein sequence ID" value="TRY72231.1"/>
    <property type="molecule type" value="Genomic_DNA"/>
</dbReference>
<dbReference type="GO" id="GO:0030490">
    <property type="term" value="P:maturation of SSU-rRNA"/>
    <property type="evidence" value="ECO:0007669"/>
    <property type="project" value="TreeGrafter"/>
</dbReference>
<evidence type="ECO:0000256" key="1">
    <source>
        <dbReference type="SAM" id="MobiDB-lite"/>
    </source>
</evidence>
<feature type="compositionally biased region" description="Acidic residues" evidence="1">
    <location>
        <begin position="42"/>
        <end position="53"/>
    </location>
</feature>
<dbReference type="GO" id="GO:0005634">
    <property type="term" value="C:nucleus"/>
    <property type="evidence" value="ECO:0007669"/>
    <property type="project" value="TreeGrafter"/>
</dbReference>
<dbReference type="AlphaFoldDB" id="A0A553P3H2"/>
<evidence type="ECO:0000313" key="2">
    <source>
        <dbReference type="EMBL" id="TRY72231.1"/>
    </source>
</evidence>
<dbReference type="InterPro" id="IPR037393">
    <property type="entry name" value="Bud22/SRFB1"/>
</dbReference>
<keyword evidence="3" id="KW-1185">Reference proteome</keyword>
<evidence type="ECO:0000313" key="3">
    <source>
        <dbReference type="Proteomes" id="UP000318571"/>
    </source>
</evidence>
<sequence length="322" mass="35974">MEIRSLSLNDMSSETSDEDTPAESQPKTNAILGKSSFFQGGESEDEVEETEEDSQNHEVDDSKRFQGDSFFVPESCLNRIMGKELDYLTLNNAIVGLRPAVKQAKVHLIHQLSRQIKTLEARTITVPSAQSKRDRKLERFRQEIMLIKDAPRDAVGRFALQNQHTFEAIAPSEDMDLRAKVRLANHKSIQAKVQPFREKFPNWSEEVARLLPALGAKQIRKSSGVKARKGGHSRGGRGGRILHPSWEAKKNANPGLAEFQGRKTTFNESGTSTSFSSYTPPASNRATDFQPKSAPQNVHPSWAAKKEMNKGMAPFQGKKIVF</sequence>
<feature type="compositionally biased region" description="Polar residues" evidence="1">
    <location>
        <begin position="1"/>
        <end position="14"/>
    </location>
</feature>
<name>A0A553P3H2_TIGCA</name>
<organism evidence="2 3">
    <name type="scientific">Tigriopus californicus</name>
    <name type="common">Marine copepod</name>
    <dbReference type="NCBI Taxonomy" id="6832"/>
    <lineage>
        <taxon>Eukaryota</taxon>
        <taxon>Metazoa</taxon>
        <taxon>Ecdysozoa</taxon>
        <taxon>Arthropoda</taxon>
        <taxon>Crustacea</taxon>
        <taxon>Multicrustacea</taxon>
        <taxon>Hexanauplia</taxon>
        <taxon>Copepoda</taxon>
        <taxon>Harpacticoida</taxon>
        <taxon>Harpacticidae</taxon>
        <taxon>Tigriopus</taxon>
    </lineage>
</organism>
<dbReference type="STRING" id="6832.A0A553P3H2"/>
<comment type="caution">
    <text evidence="2">The sequence shown here is derived from an EMBL/GenBank/DDBJ whole genome shotgun (WGS) entry which is preliminary data.</text>
</comment>
<feature type="region of interest" description="Disordered" evidence="1">
    <location>
        <begin position="1"/>
        <end position="62"/>
    </location>
</feature>
<proteinExistence type="predicted"/>
<dbReference type="PANTHER" id="PTHR23325">
    <property type="entry name" value="SERUM RESPONSE FACTOR-BINDING"/>
    <property type="match status" value="1"/>
</dbReference>
<accession>A0A553P3H2</accession>
<dbReference type="Proteomes" id="UP000318571">
    <property type="component" value="Chromosome 7"/>
</dbReference>
<reference evidence="2 3" key="1">
    <citation type="journal article" date="2018" name="Nat. Ecol. Evol.">
        <title>Genomic signatures of mitonuclear coevolution across populations of Tigriopus californicus.</title>
        <authorList>
            <person name="Barreto F.S."/>
            <person name="Watson E.T."/>
            <person name="Lima T.G."/>
            <person name="Willett C.S."/>
            <person name="Edmands S."/>
            <person name="Li W."/>
            <person name="Burton R.S."/>
        </authorList>
    </citation>
    <scope>NUCLEOTIDE SEQUENCE [LARGE SCALE GENOMIC DNA]</scope>
    <source>
        <strain evidence="2 3">San Diego</strain>
    </source>
</reference>
<feature type="region of interest" description="Disordered" evidence="1">
    <location>
        <begin position="221"/>
        <end position="242"/>
    </location>
</feature>
<feature type="compositionally biased region" description="Polar residues" evidence="1">
    <location>
        <begin position="266"/>
        <end position="287"/>
    </location>
</feature>